<evidence type="ECO:0000313" key="3">
    <source>
        <dbReference type="Proteomes" id="UP000230859"/>
    </source>
</evidence>
<protein>
    <submittedName>
        <fullName evidence="2">Uncharacterized protein</fullName>
    </submittedName>
</protein>
<evidence type="ECO:0000313" key="2">
    <source>
        <dbReference type="EMBL" id="PIQ87540.1"/>
    </source>
</evidence>
<comment type="caution">
    <text evidence="2">The sequence shown here is derived from an EMBL/GenBank/DDBJ whole genome shotgun (WGS) entry which is preliminary data.</text>
</comment>
<reference evidence="2 3" key="1">
    <citation type="submission" date="2017-09" db="EMBL/GenBank/DDBJ databases">
        <title>Depth-based differentiation of microbial function through sediment-hosted aquifers and enrichment of novel symbionts in the deep terrestrial subsurface.</title>
        <authorList>
            <person name="Probst A.J."/>
            <person name="Ladd B."/>
            <person name="Jarett J.K."/>
            <person name="Geller-Mcgrath D.E."/>
            <person name="Sieber C.M."/>
            <person name="Emerson J.B."/>
            <person name="Anantharaman K."/>
            <person name="Thomas B.C."/>
            <person name="Malmstrom R."/>
            <person name="Stieglmeier M."/>
            <person name="Klingl A."/>
            <person name="Woyke T."/>
            <person name="Ryan C.M."/>
            <person name="Banfield J.F."/>
        </authorList>
    </citation>
    <scope>NUCLEOTIDE SEQUENCE [LARGE SCALE GENOMIC DNA]</scope>
    <source>
        <strain evidence="2">CG11_big_fil_rev_8_21_14_0_20_45_26</strain>
    </source>
</reference>
<gene>
    <name evidence="2" type="ORF">COV74_00265</name>
</gene>
<name>A0A2H0LSY8_9BACT</name>
<organism evidence="2 3">
    <name type="scientific">Candidatus Abzuiibacterium crystallinum</name>
    <dbReference type="NCBI Taxonomy" id="1974748"/>
    <lineage>
        <taxon>Bacteria</taxon>
        <taxon>Pseudomonadati</taxon>
        <taxon>Candidatus Omnitrophota</taxon>
        <taxon>Candidatus Abzuiibacterium</taxon>
    </lineage>
</organism>
<sequence>MKPSKTRGAHMDEEKGGGQYMRTGDVADFLKSTRNTLTRALGELDLVFEYTLRSNDYKSETVERIEKTRGELRELISIVENEVAYLQLQSAHVGRNFIEWYLDRMTVMLLWIQKPIQKSQEAIQRQLFFMEELERCFVPPHLKTGLVKSFQWIRDYLKKYPKSSRGDHDVAVQQWKKIHDSLNDVFGKVPQQKIHLSSKEPPTGGS</sequence>
<dbReference type="AlphaFoldDB" id="A0A2H0LSY8"/>
<dbReference type="Proteomes" id="UP000230859">
    <property type="component" value="Unassembled WGS sequence"/>
</dbReference>
<accession>A0A2H0LSY8</accession>
<evidence type="ECO:0000256" key="1">
    <source>
        <dbReference type="SAM" id="MobiDB-lite"/>
    </source>
</evidence>
<proteinExistence type="predicted"/>
<feature type="region of interest" description="Disordered" evidence="1">
    <location>
        <begin position="1"/>
        <end position="20"/>
    </location>
</feature>
<dbReference type="EMBL" id="PCVY01000003">
    <property type="protein sequence ID" value="PIQ87540.1"/>
    <property type="molecule type" value="Genomic_DNA"/>
</dbReference>